<accession>A0A116LR20</accession>
<dbReference type="EMBL" id="FIGJ01000034">
    <property type="protein sequence ID" value="CYV06334.1"/>
    <property type="molecule type" value="Genomic_DNA"/>
</dbReference>
<dbReference type="AlphaFoldDB" id="A0A116LR20"/>
<dbReference type="Proteomes" id="UP000072618">
    <property type="component" value="Unassembled WGS sequence"/>
</dbReference>
<proteinExistence type="predicted"/>
<gene>
    <name evidence="1" type="ORF">ERS132394_02176</name>
</gene>
<organism evidence="1 2">
    <name type="scientific">Streptococcus suis</name>
    <dbReference type="NCBI Taxonomy" id="1307"/>
    <lineage>
        <taxon>Bacteria</taxon>
        <taxon>Bacillati</taxon>
        <taxon>Bacillota</taxon>
        <taxon>Bacilli</taxon>
        <taxon>Lactobacillales</taxon>
        <taxon>Streptococcaceae</taxon>
        <taxon>Streptococcus</taxon>
    </lineage>
</organism>
<sequence>MIGLSGRIELLTKLIGFGRCLGKTTMAILESHATGHYIVCANRRMADDTFKFAKQLGYTIPFPLSVSDTRFRFPDGRKYSDEPVIIDNVEMVLESLLGCPVETITFNSPHVITEKDRYDEAITELKKELAACYREKEEDLVAIETLKDKCVDLMLENADYIWDEMARETAKKRANTRKWKSK</sequence>
<protein>
    <submittedName>
        <fullName evidence="1">Uncharacterized protein</fullName>
    </submittedName>
</protein>
<name>A0A116LR20_STRSU</name>
<evidence type="ECO:0000313" key="1">
    <source>
        <dbReference type="EMBL" id="CYV06334.1"/>
    </source>
</evidence>
<evidence type="ECO:0000313" key="2">
    <source>
        <dbReference type="Proteomes" id="UP000072618"/>
    </source>
</evidence>
<reference evidence="1 2" key="1">
    <citation type="submission" date="2016-02" db="EMBL/GenBank/DDBJ databases">
        <authorList>
            <consortium name="Pathogen Informatics"/>
        </authorList>
    </citation>
    <scope>NUCLEOTIDE SEQUENCE [LARGE SCALE GENOMIC DNA]</scope>
    <source>
        <strain evidence="1 2">LSS32</strain>
    </source>
</reference>